<sequence length="429" mass="49871">MIYKITTKQKTQKKGKKILLLDFNLVTNKSTLESLSDSEFNLLISNTRRPVIWNRESLKIAKKLNFKEIKLEYNTKDNHIKLNEIMKKFIEFIRSNDFLVNIFTINNKSFWSIFESDFIVFCEKRFSEILFFIDSLEELSNKEDIKLLITLDDSQQIGRTATMFYNKIGIPTILSLNTDINIFYDQKRNWEVFTLYKIYADKFAIYGNLSKQICLDHKVDSNKLVITGNPRYDELFNRKVRTTDNYILITLSGIASTAWSTFFSSLLILKYENMFKEVLNSLSKYKKNVVIKLHPTQDSVIDVKGIVNEILPHAQIYKNANTYDLISNAELVISPSSSVITEALILDKPVFLFKFLANDSGIPYEKYNAVLATESINEIGSKIEHILFDKNIRRDLEVGRKRFLEHVLEYQGNSSEEIIKLVKSLTNSI</sequence>
<evidence type="ECO:0000313" key="2">
    <source>
        <dbReference type="EMBL" id="EPA05312.1"/>
    </source>
</evidence>
<dbReference type="SUPFAM" id="SSF53756">
    <property type="entry name" value="UDP-Glycosyltransferase/glycogen phosphorylase"/>
    <property type="match status" value="1"/>
</dbReference>
<evidence type="ECO:0000313" key="3">
    <source>
        <dbReference type="Proteomes" id="UP000014065"/>
    </source>
</evidence>
<evidence type="ECO:0008006" key="4">
    <source>
        <dbReference type="Google" id="ProtNLM"/>
    </source>
</evidence>
<feature type="transmembrane region" description="Helical" evidence="1">
    <location>
        <begin position="246"/>
        <end position="269"/>
    </location>
</feature>
<protein>
    <recommendedName>
        <fullName evidence="4">UDP-N-acetylglucosamine 2-epimerase</fullName>
    </recommendedName>
</protein>
<dbReference type="Proteomes" id="UP000014065">
    <property type="component" value="Unassembled WGS sequence"/>
</dbReference>
<dbReference type="EMBL" id="AHJG01000193">
    <property type="protein sequence ID" value="EPA05312.1"/>
    <property type="molecule type" value="Genomic_DNA"/>
</dbReference>
<dbReference type="AlphaFoldDB" id="S2EL00"/>
<accession>S2EL00</accession>
<dbReference type="InterPro" id="IPR043148">
    <property type="entry name" value="TagF_C"/>
</dbReference>
<keyword evidence="1" id="KW-1133">Transmembrane helix</keyword>
<comment type="caution">
    <text evidence="2">The sequence shown here is derived from an EMBL/GenBank/DDBJ whole genome shotgun (WGS) entry which is preliminary data.</text>
</comment>
<organism evidence="2 3">
    <name type="scientific">Candidatus Nitrosarchaeum limnium BG20</name>
    <dbReference type="NCBI Taxonomy" id="859192"/>
    <lineage>
        <taxon>Archaea</taxon>
        <taxon>Nitrososphaerota</taxon>
        <taxon>Nitrososphaeria</taxon>
        <taxon>Nitrosopumilales</taxon>
        <taxon>Nitrosopumilaceae</taxon>
        <taxon>Nitrosarchaeum</taxon>
    </lineage>
</organism>
<reference evidence="2 3" key="1">
    <citation type="journal article" date="2012" name="J. Bacteriol.">
        <title>Genome Sequence of "Candidatus Nitrosoarchaeum limnia" BG20, a Low-Salinity Ammonia-Oxidizing Archaeon from the San Francisco Bay Estuary.</title>
        <authorList>
            <person name="Mosier A.C."/>
            <person name="Allen E.E."/>
            <person name="Kim M."/>
            <person name="Ferriera S."/>
            <person name="Francis C.A."/>
        </authorList>
    </citation>
    <scope>NUCLEOTIDE SEQUENCE [LARGE SCALE GENOMIC DNA]</scope>
    <source>
        <strain evidence="2 3">BG20</strain>
    </source>
</reference>
<evidence type="ECO:0000256" key="1">
    <source>
        <dbReference type="SAM" id="Phobius"/>
    </source>
</evidence>
<name>S2EL00_9ARCH</name>
<keyword evidence="1" id="KW-0812">Transmembrane</keyword>
<gene>
    <name evidence="2" type="ORF">BG20_I0149</name>
</gene>
<keyword evidence="1" id="KW-0472">Membrane</keyword>
<dbReference type="RefSeq" id="WP_010192633.1">
    <property type="nucleotide sequence ID" value="NZ_AHJG01000193.1"/>
</dbReference>
<proteinExistence type="predicted"/>
<keyword evidence="3" id="KW-1185">Reference proteome</keyword>
<dbReference type="OrthoDB" id="3302at2157"/>
<dbReference type="Gene3D" id="3.40.50.12580">
    <property type="match status" value="1"/>
</dbReference>